<dbReference type="GO" id="GO:0019239">
    <property type="term" value="F:deaminase activity"/>
    <property type="evidence" value="ECO:0000318"/>
    <property type="project" value="GO_Central"/>
</dbReference>
<organism evidence="2 3">
    <name type="scientific">Chlamydomonas reinhardtii</name>
    <name type="common">Chlamydomonas smithii</name>
    <dbReference type="NCBI Taxonomy" id="3055"/>
    <lineage>
        <taxon>Eukaryota</taxon>
        <taxon>Viridiplantae</taxon>
        <taxon>Chlorophyta</taxon>
        <taxon>core chlorophytes</taxon>
        <taxon>Chlorophyceae</taxon>
        <taxon>CS clade</taxon>
        <taxon>Chlamydomonadales</taxon>
        <taxon>Chlamydomonadaceae</taxon>
        <taxon>Chlamydomonas</taxon>
    </lineage>
</organism>
<dbReference type="FunFam" id="3.30.1330.40:FF:000001">
    <property type="entry name" value="L-PSP family endoribonuclease"/>
    <property type="match status" value="1"/>
</dbReference>
<dbReference type="FunCoup" id="A0A2K3CUA7">
    <property type="interactions" value="1289"/>
</dbReference>
<dbReference type="PANTHER" id="PTHR11803:SF39">
    <property type="entry name" value="2-IMINOBUTANOATE_2-IMINOPROPANOATE DEAMINASE"/>
    <property type="match status" value="1"/>
</dbReference>
<dbReference type="Gramene" id="PNW71869">
    <property type="protein sequence ID" value="PNW71869"/>
    <property type="gene ID" value="CHLRE_16g669650v5"/>
</dbReference>
<dbReference type="InterPro" id="IPR006175">
    <property type="entry name" value="YjgF/YER057c/UK114"/>
</dbReference>
<evidence type="ECO:0000256" key="1">
    <source>
        <dbReference type="ARBA" id="ARBA00010552"/>
    </source>
</evidence>
<dbReference type="KEGG" id="cre:CHLRE_16g669650v5"/>
<dbReference type="GO" id="GO:0005739">
    <property type="term" value="C:mitochondrion"/>
    <property type="evidence" value="ECO:0000318"/>
    <property type="project" value="GO_Central"/>
</dbReference>
<name>A0A2K3CUA7_CHLRE</name>
<dbReference type="GeneID" id="5724780"/>
<sequence>MAVSLRASACSALIKGSARISRPAVSVAPVSRSTTVSVRAMSAKEVISTDGAPAALGPYSQAIKAGNTVYVSGQIGIVPGTKDFAAPDVEGQTHQVLKNMGAILKAAGADYKDVVKTTILLADIADFAKVNAVYATYFDPAQAPPARATFAVKDLPLAARVEIDAVAVLP</sequence>
<keyword evidence="3" id="KW-1185">Reference proteome</keyword>
<dbReference type="STRING" id="3055.A0A2K3CUA7"/>
<dbReference type="GO" id="GO:0005829">
    <property type="term" value="C:cytosol"/>
    <property type="evidence" value="ECO:0000318"/>
    <property type="project" value="GO_Central"/>
</dbReference>
<protein>
    <submittedName>
        <fullName evidence="2">Uncharacterized protein</fullName>
    </submittedName>
</protein>
<dbReference type="InParanoid" id="A0A2K3CUA7"/>
<dbReference type="ExpressionAtlas" id="A0A2K3CUA7">
    <property type="expression patterns" value="baseline"/>
</dbReference>
<dbReference type="NCBIfam" id="TIGR00004">
    <property type="entry name" value="Rid family detoxifying hydrolase"/>
    <property type="match status" value="1"/>
</dbReference>
<dbReference type="RefSeq" id="XP_001699173.2">
    <property type="nucleotide sequence ID" value="XM_001699121.2"/>
</dbReference>
<dbReference type="OMA" id="GSYFKEP"/>
<dbReference type="InterPro" id="IPR035959">
    <property type="entry name" value="RutC-like_sf"/>
</dbReference>
<dbReference type="Pfam" id="PF01042">
    <property type="entry name" value="Ribonuc_L-PSP"/>
    <property type="match status" value="1"/>
</dbReference>
<dbReference type="InterPro" id="IPR006056">
    <property type="entry name" value="RidA"/>
</dbReference>
<dbReference type="SUPFAM" id="SSF55298">
    <property type="entry name" value="YjgF-like"/>
    <property type="match status" value="1"/>
</dbReference>
<gene>
    <name evidence="2" type="ORF">CHLRE_16g669650v5</name>
</gene>
<dbReference type="GO" id="GO:0017148">
    <property type="term" value="P:negative regulation of translation"/>
    <property type="evidence" value="ECO:0000318"/>
    <property type="project" value="GO_Central"/>
</dbReference>
<dbReference type="Gene3D" id="3.30.1330.40">
    <property type="entry name" value="RutC-like"/>
    <property type="match status" value="1"/>
</dbReference>
<dbReference type="Proteomes" id="UP000006906">
    <property type="component" value="Chromosome 16"/>
</dbReference>
<accession>A0A2K3CUA7</accession>
<reference evidence="2 3" key="1">
    <citation type="journal article" date="2007" name="Science">
        <title>The Chlamydomonas genome reveals the evolution of key animal and plant functions.</title>
        <authorList>
            <person name="Merchant S.S."/>
            <person name="Prochnik S.E."/>
            <person name="Vallon O."/>
            <person name="Harris E.H."/>
            <person name="Karpowicz S.J."/>
            <person name="Witman G.B."/>
            <person name="Terry A."/>
            <person name="Salamov A."/>
            <person name="Fritz-Laylin L.K."/>
            <person name="Marechal-Drouard L."/>
            <person name="Marshall W.F."/>
            <person name="Qu L.H."/>
            <person name="Nelson D.R."/>
            <person name="Sanderfoot A.A."/>
            <person name="Spalding M.H."/>
            <person name="Kapitonov V.V."/>
            <person name="Ren Q."/>
            <person name="Ferris P."/>
            <person name="Lindquist E."/>
            <person name="Shapiro H."/>
            <person name="Lucas S.M."/>
            <person name="Grimwood J."/>
            <person name="Schmutz J."/>
            <person name="Cardol P."/>
            <person name="Cerutti H."/>
            <person name="Chanfreau G."/>
            <person name="Chen C.L."/>
            <person name="Cognat V."/>
            <person name="Croft M.T."/>
            <person name="Dent R."/>
            <person name="Dutcher S."/>
            <person name="Fernandez E."/>
            <person name="Fukuzawa H."/>
            <person name="Gonzalez-Ballester D."/>
            <person name="Gonzalez-Halphen D."/>
            <person name="Hallmann A."/>
            <person name="Hanikenne M."/>
            <person name="Hippler M."/>
            <person name="Inwood W."/>
            <person name="Jabbari K."/>
            <person name="Kalanon M."/>
            <person name="Kuras R."/>
            <person name="Lefebvre P.A."/>
            <person name="Lemaire S.D."/>
            <person name="Lobanov A.V."/>
            <person name="Lohr M."/>
            <person name="Manuell A."/>
            <person name="Meier I."/>
            <person name="Mets L."/>
            <person name="Mittag M."/>
            <person name="Mittelmeier T."/>
            <person name="Moroney J.V."/>
            <person name="Moseley J."/>
            <person name="Napoli C."/>
            <person name="Nedelcu A.M."/>
            <person name="Niyogi K."/>
            <person name="Novoselov S.V."/>
            <person name="Paulsen I.T."/>
            <person name="Pazour G."/>
            <person name="Purton S."/>
            <person name="Ral J.P."/>
            <person name="Riano-Pachon D.M."/>
            <person name="Riekhof W."/>
            <person name="Rymarquis L."/>
            <person name="Schroda M."/>
            <person name="Stern D."/>
            <person name="Umen J."/>
            <person name="Willows R."/>
            <person name="Wilson N."/>
            <person name="Zimmer S.L."/>
            <person name="Allmer J."/>
            <person name="Balk J."/>
            <person name="Bisova K."/>
            <person name="Chen C.J."/>
            <person name="Elias M."/>
            <person name="Gendler K."/>
            <person name="Hauser C."/>
            <person name="Lamb M.R."/>
            <person name="Ledford H."/>
            <person name="Long J.C."/>
            <person name="Minagawa J."/>
            <person name="Page M.D."/>
            <person name="Pan J."/>
            <person name="Pootakham W."/>
            <person name="Roje S."/>
            <person name="Rose A."/>
            <person name="Stahlberg E."/>
            <person name="Terauchi A.M."/>
            <person name="Yang P."/>
            <person name="Ball S."/>
            <person name="Bowler C."/>
            <person name="Dieckmann C.L."/>
            <person name="Gladyshev V.N."/>
            <person name="Green P."/>
            <person name="Jorgensen R."/>
            <person name="Mayfield S."/>
            <person name="Mueller-Roeber B."/>
            <person name="Rajamani S."/>
            <person name="Sayre R.T."/>
            <person name="Brokstein P."/>
            <person name="Dubchak I."/>
            <person name="Goodstein D."/>
            <person name="Hornick L."/>
            <person name="Huang Y.W."/>
            <person name="Jhaveri J."/>
            <person name="Luo Y."/>
            <person name="Martinez D."/>
            <person name="Ngau W.C."/>
            <person name="Otillar B."/>
            <person name="Poliakov A."/>
            <person name="Porter A."/>
            <person name="Szajkowski L."/>
            <person name="Werner G."/>
            <person name="Zhou K."/>
            <person name="Grigoriev I.V."/>
            <person name="Rokhsar D.S."/>
            <person name="Grossman A.R."/>
        </authorList>
    </citation>
    <scope>NUCLEOTIDE SEQUENCE [LARGE SCALE GENOMIC DNA]</scope>
    <source>
        <strain evidence="3">CC-503</strain>
    </source>
</reference>
<dbReference type="AlphaFoldDB" id="A0A2K3CUA7"/>
<evidence type="ECO:0000313" key="2">
    <source>
        <dbReference type="EMBL" id="PNW71869.1"/>
    </source>
</evidence>
<comment type="similarity">
    <text evidence="1">Belongs to the RutC family.</text>
</comment>
<dbReference type="PaxDb" id="3055-EDO98813"/>
<dbReference type="PANTHER" id="PTHR11803">
    <property type="entry name" value="2-IMINOBUTANOATE/2-IMINOPROPANOATE DEAMINASE RIDA"/>
    <property type="match status" value="1"/>
</dbReference>
<proteinExistence type="inferred from homology"/>
<dbReference type="EMBL" id="CM008977">
    <property type="protein sequence ID" value="PNW71869.1"/>
    <property type="molecule type" value="Genomic_DNA"/>
</dbReference>
<dbReference type="PROSITE" id="PS01094">
    <property type="entry name" value="UPF0076"/>
    <property type="match status" value="1"/>
</dbReference>
<dbReference type="InterPro" id="IPR019897">
    <property type="entry name" value="RidA_CS"/>
</dbReference>
<dbReference type="CDD" id="cd00448">
    <property type="entry name" value="YjgF_YER057c_UK114_family"/>
    <property type="match status" value="1"/>
</dbReference>
<evidence type="ECO:0000313" key="3">
    <source>
        <dbReference type="Proteomes" id="UP000006906"/>
    </source>
</evidence>
<dbReference type="OrthoDB" id="309640at2759"/>
<dbReference type="GO" id="GO:0006402">
    <property type="term" value="P:mRNA catabolic process"/>
    <property type="evidence" value="ECO:0000318"/>
    <property type="project" value="GO_Central"/>
</dbReference>